<dbReference type="Pfam" id="PF14027">
    <property type="entry name" value="Questin_oxidase"/>
    <property type="match status" value="1"/>
</dbReference>
<dbReference type="PANTHER" id="PTHR35870:SF1">
    <property type="entry name" value="PROTEIN, PUTATIVE (AFU_ORTHOLOGUE AFUA_5G03330)-RELATED"/>
    <property type="match status" value="1"/>
</dbReference>
<reference evidence="2 3" key="1">
    <citation type="journal article" date="2016" name="Nat. Commun.">
        <title>Ectomycorrhizal ecology is imprinted in the genome of the dominant symbiotic fungus Cenococcum geophilum.</title>
        <authorList>
            <consortium name="DOE Joint Genome Institute"/>
            <person name="Peter M."/>
            <person name="Kohler A."/>
            <person name="Ohm R.A."/>
            <person name="Kuo A."/>
            <person name="Krutzmann J."/>
            <person name="Morin E."/>
            <person name="Arend M."/>
            <person name="Barry K.W."/>
            <person name="Binder M."/>
            <person name="Choi C."/>
            <person name="Clum A."/>
            <person name="Copeland A."/>
            <person name="Grisel N."/>
            <person name="Haridas S."/>
            <person name="Kipfer T."/>
            <person name="LaButti K."/>
            <person name="Lindquist E."/>
            <person name="Lipzen A."/>
            <person name="Maire R."/>
            <person name="Meier B."/>
            <person name="Mihaltcheva S."/>
            <person name="Molinier V."/>
            <person name="Murat C."/>
            <person name="Poggeler S."/>
            <person name="Quandt C.A."/>
            <person name="Sperisen C."/>
            <person name="Tritt A."/>
            <person name="Tisserant E."/>
            <person name="Crous P.W."/>
            <person name="Henrissat B."/>
            <person name="Nehls U."/>
            <person name="Egli S."/>
            <person name="Spatafora J.W."/>
            <person name="Grigoriev I.V."/>
            <person name="Martin F.M."/>
        </authorList>
    </citation>
    <scope>NUCLEOTIDE SEQUENCE [LARGE SCALE GENOMIC DNA]</scope>
    <source>
        <strain evidence="2 3">CBS 207.34</strain>
    </source>
</reference>
<dbReference type="PANTHER" id="PTHR35870">
    <property type="entry name" value="PROTEIN, PUTATIVE (AFU_ORTHOLOGUE AFUA_5G03330)-RELATED"/>
    <property type="match status" value="1"/>
</dbReference>
<keyword evidence="1" id="KW-0560">Oxidoreductase</keyword>
<evidence type="ECO:0000256" key="1">
    <source>
        <dbReference type="ARBA" id="ARBA00023002"/>
    </source>
</evidence>
<name>A0A8E2FDY9_9PEZI</name>
<dbReference type="OrthoDB" id="10004862at2759"/>
<keyword evidence="3" id="KW-1185">Reference proteome</keyword>
<gene>
    <name evidence="2" type="ORF">AOQ84DRAFT_419307</name>
</gene>
<dbReference type="EMBL" id="KV748448">
    <property type="protein sequence ID" value="OCL15442.1"/>
    <property type="molecule type" value="Genomic_DNA"/>
</dbReference>
<dbReference type="InterPro" id="IPR025337">
    <property type="entry name" value="Questin_oxidase-like"/>
</dbReference>
<accession>A0A8E2FDY9</accession>
<evidence type="ECO:0008006" key="4">
    <source>
        <dbReference type="Google" id="ProtNLM"/>
    </source>
</evidence>
<organism evidence="2 3">
    <name type="scientific">Glonium stellatum</name>
    <dbReference type="NCBI Taxonomy" id="574774"/>
    <lineage>
        <taxon>Eukaryota</taxon>
        <taxon>Fungi</taxon>
        <taxon>Dikarya</taxon>
        <taxon>Ascomycota</taxon>
        <taxon>Pezizomycotina</taxon>
        <taxon>Dothideomycetes</taxon>
        <taxon>Pleosporomycetidae</taxon>
        <taxon>Gloniales</taxon>
        <taxon>Gloniaceae</taxon>
        <taxon>Glonium</taxon>
    </lineage>
</organism>
<proteinExistence type="predicted"/>
<sequence length="463" mass="52277">MATAHIISLSPSQNARGVRVTGLTQESADKASTLLMQNHAKYHVYFNEAGLHNHIVHHMLSLYALGATPDELQAGYDLNQQYQLPAIKLSDSEINLNDPVIFRQCLGESKYYQEFIAFFQSEISRKGVPDVVNEFVFKRDEAADDMLLRMFSGFLHPILHLGFGLEFDQPCIVAESLAQAAIHDSWPEKILLPAEKLSLASSAPRETTLIELQASIRADPVVSTAVQWSDPPNKVTHGLVPRALNELLPHLARYVVSSSELAKKTAEMIHAGIYMLATSQQPQKPPMFDFFLMHSANLSYFFTIFLDLTWISTENKCRLLEWKARMDLTIYAATRTPVPYPSRIHCYVPKQPGGWGSIYARVRKYKDDGHTSKLIRSVRCGEIVSKPYIGSPGFELSQGVFLKIAHMVMDSVDKINELRAPDALYRMYKAGGVDDEVIKVITRWVRWCGFEQAWLYVPSRSNL</sequence>
<dbReference type="Proteomes" id="UP000250140">
    <property type="component" value="Unassembled WGS sequence"/>
</dbReference>
<evidence type="ECO:0000313" key="2">
    <source>
        <dbReference type="EMBL" id="OCL15442.1"/>
    </source>
</evidence>
<protein>
    <recommendedName>
        <fullName evidence="4">HypA</fullName>
    </recommendedName>
</protein>
<evidence type="ECO:0000313" key="3">
    <source>
        <dbReference type="Proteomes" id="UP000250140"/>
    </source>
</evidence>
<dbReference type="AlphaFoldDB" id="A0A8E2FDY9"/>
<dbReference type="GO" id="GO:0016491">
    <property type="term" value="F:oxidoreductase activity"/>
    <property type="evidence" value="ECO:0007669"/>
    <property type="project" value="UniProtKB-KW"/>
</dbReference>